<dbReference type="GO" id="GO:0005874">
    <property type="term" value="C:microtubule"/>
    <property type="evidence" value="ECO:0007669"/>
    <property type="project" value="UniProtKB-KW"/>
</dbReference>
<feature type="region of interest" description="Disordered" evidence="3">
    <location>
        <begin position="28"/>
        <end position="88"/>
    </location>
</feature>
<name>A0A921QU56_SORBI</name>
<evidence type="ECO:0000313" key="5">
    <source>
        <dbReference type="Proteomes" id="UP000807115"/>
    </source>
</evidence>
<dbReference type="InterPro" id="IPR039613">
    <property type="entry name" value="SPR1/2/3/4/5"/>
</dbReference>
<dbReference type="KEGG" id="sbi:8060427"/>
<protein>
    <submittedName>
        <fullName evidence="4">Uncharacterized protein</fullName>
    </submittedName>
</protein>
<evidence type="ECO:0000256" key="2">
    <source>
        <dbReference type="ARBA" id="ARBA00022701"/>
    </source>
</evidence>
<dbReference type="EMBL" id="CM027685">
    <property type="protein sequence ID" value="KAG0527122.1"/>
    <property type="molecule type" value="Genomic_DNA"/>
</dbReference>
<accession>A0A921QU56</accession>
<dbReference type="PANTHER" id="PTHR33403:SF42">
    <property type="entry name" value="PROTEIN SPIRAL1-LIKE 4"/>
    <property type="match status" value="1"/>
</dbReference>
<dbReference type="PANTHER" id="PTHR33403">
    <property type="entry name" value="SPR1"/>
    <property type="match status" value="1"/>
</dbReference>
<dbReference type="OrthoDB" id="62622at2759"/>
<proteinExistence type="inferred from homology"/>
<comment type="caution">
    <text evidence="4">The sequence shown here is derived from an EMBL/GenBank/DDBJ whole genome shotgun (WGS) entry which is preliminary data.</text>
</comment>
<dbReference type="Proteomes" id="UP000807115">
    <property type="component" value="Chromosome 6"/>
</dbReference>
<evidence type="ECO:0000256" key="1">
    <source>
        <dbReference type="ARBA" id="ARBA00009656"/>
    </source>
</evidence>
<dbReference type="Gramene" id="EES11306">
    <property type="protein sequence ID" value="EES11306"/>
    <property type="gene ID" value="SORBI_3006G188100"/>
</dbReference>
<dbReference type="OMA" id="SSHKPPC"/>
<evidence type="ECO:0000256" key="3">
    <source>
        <dbReference type="SAM" id="MobiDB-lite"/>
    </source>
</evidence>
<sequence length="126" mass="13538">MSRGGSSGGGRSSLSYLFEPEETILYRTHTTAKSNLETKKSPDTNSSSVKDDNKAIGAEAVHSPPKREVSNPILSSHKPPCNIYHTSQLSHNNSGLLITDRPSTRVRCAPGGASSLGFLFGEEHEK</sequence>
<reference evidence="4" key="2">
    <citation type="submission" date="2020-10" db="EMBL/GenBank/DDBJ databases">
        <authorList>
            <person name="Cooper E.A."/>
            <person name="Brenton Z.W."/>
            <person name="Flinn B.S."/>
            <person name="Jenkins J."/>
            <person name="Shu S."/>
            <person name="Flowers D."/>
            <person name="Luo F."/>
            <person name="Wang Y."/>
            <person name="Xia P."/>
            <person name="Barry K."/>
            <person name="Daum C."/>
            <person name="Lipzen A."/>
            <person name="Yoshinaga Y."/>
            <person name="Schmutz J."/>
            <person name="Saski C."/>
            <person name="Vermerris W."/>
            <person name="Kresovich S."/>
        </authorList>
    </citation>
    <scope>NUCLEOTIDE SEQUENCE</scope>
</reference>
<keyword evidence="2" id="KW-0493">Microtubule</keyword>
<organism evidence="4 5">
    <name type="scientific">Sorghum bicolor</name>
    <name type="common">Sorghum</name>
    <name type="synonym">Sorghum vulgare</name>
    <dbReference type="NCBI Taxonomy" id="4558"/>
    <lineage>
        <taxon>Eukaryota</taxon>
        <taxon>Viridiplantae</taxon>
        <taxon>Streptophyta</taxon>
        <taxon>Embryophyta</taxon>
        <taxon>Tracheophyta</taxon>
        <taxon>Spermatophyta</taxon>
        <taxon>Magnoliopsida</taxon>
        <taxon>Liliopsida</taxon>
        <taxon>Poales</taxon>
        <taxon>Poaceae</taxon>
        <taxon>PACMAD clade</taxon>
        <taxon>Panicoideae</taxon>
        <taxon>Andropogonodae</taxon>
        <taxon>Andropogoneae</taxon>
        <taxon>Sorghinae</taxon>
        <taxon>Sorghum</taxon>
    </lineage>
</organism>
<dbReference type="GO" id="GO:0043622">
    <property type="term" value="P:cortical microtubule organization"/>
    <property type="evidence" value="ECO:0007669"/>
    <property type="project" value="InterPro"/>
</dbReference>
<evidence type="ECO:0000313" key="4">
    <source>
        <dbReference type="EMBL" id="KAG0527122.1"/>
    </source>
</evidence>
<gene>
    <name evidence="4" type="ORF">BDA96_06G205200</name>
</gene>
<dbReference type="AlphaFoldDB" id="A0A921QU56"/>
<reference evidence="4" key="1">
    <citation type="journal article" date="2019" name="BMC Genomics">
        <title>A new reference genome for Sorghum bicolor reveals high levels of sequence similarity between sweet and grain genotypes: implications for the genetics of sugar metabolism.</title>
        <authorList>
            <person name="Cooper E.A."/>
            <person name="Brenton Z.W."/>
            <person name="Flinn B.S."/>
            <person name="Jenkins J."/>
            <person name="Shu S."/>
            <person name="Flowers D."/>
            <person name="Luo F."/>
            <person name="Wang Y."/>
            <person name="Xia P."/>
            <person name="Barry K."/>
            <person name="Daum C."/>
            <person name="Lipzen A."/>
            <person name="Yoshinaga Y."/>
            <person name="Schmutz J."/>
            <person name="Saski C."/>
            <person name="Vermerris W."/>
            <person name="Kresovich S."/>
        </authorList>
    </citation>
    <scope>NUCLEOTIDE SEQUENCE</scope>
</reference>
<comment type="similarity">
    <text evidence="1">Belongs to the SPIRAL1 family.</text>
</comment>